<evidence type="ECO:0000313" key="3">
    <source>
        <dbReference type="EMBL" id="EFJ43801.1"/>
    </source>
</evidence>
<sequence>MTSIVDDCAHQCLLPDGQATICDSLPPFDEELVGDVTVEELSLPAPSETLDDNQVTSGSSLPATPAERPCTFCPSSLPLPPASCPARATLVLDLDGTLIASEELNAANSAYLWNTPAGARAPDYEAMGRRVWLRPGVREFLSGVRPHFEVVLFTAATQNWAAAAIEQLDPAAELFDVMLHRDHTTSDLMWDYVKDLSRLGRDLARVVIVDDNPLMFMYQPDNALHIGAYEASIAGGPDNVLPRVSEVLINQVAHANDVREILGPMAAAKCCITSTVSTADAATQADVQQHGSAAAGVMTGTSAEQAERDYGSSSGDHSMVDAADHEVSCCAAEVHDGERVQGDAAMDGNWVVGGYAGTQVPHDGQGTQEQAQQRQPEDSQWSNGLSNGCESEGSLADNAEKDLEWEGDDEGAETFDEHGAAAQLGADVVGNSHRHRTWDEPRCSRKASEAAATETAGVSAAVVQESGEQDSDACPEEHSANSSEDFEALMDDAMAEYDSDAYESPYCAGTEYDYSCSAGKPASGAILPRSPIRAADHAAGNGNAGTDGICQAFPSSCSHRPCAFQVPCALGSEAATDLVVYSRIEAAAEQPVAYARVDSIDASFDGSNSIVSVPIETACIAAGAAAAETSTNSGRPSLMVCADAAGLSNQHPCHILEDAQAQPRQPPLPTGMVFLTDLNPAFGAGCATPDAAPASPGGYEAIALSASAAPAGGDISRKMGSLGCKRMRAETEGSSDVSDGAREVAAKLWCHSTPHSTRMHLSRCDAHAGDTLAASVAVGSCSVLPAAEAVVLAGASS</sequence>
<dbReference type="PANTHER" id="PTHR12210">
    <property type="entry name" value="DULLARD PROTEIN PHOSPHATASE"/>
    <property type="match status" value="1"/>
</dbReference>
<dbReference type="InterPro" id="IPR050365">
    <property type="entry name" value="TIM50"/>
</dbReference>
<keyword evidence="4" id="KW-1185">Reference proteome</keyword>
<dbReference type="SUPFAM" id="SSF56784">
    <property type="entry name" value="HAD-like"/>
    <property type="match status" value="1"/>
</dbReference>
<dbReference type="Proteomes" id="UP000001058">
    <property type="component" value="Unassembled WGS sequence"/>
</dbReference>
<feature type="region of interest" description="Disordered" evidence="1">
    <location>
        <begin position="352"/>
        <end position="394"/>
    </location>
</feature>
<dbReference type="AlphaFoldDB" id="D8U8S8"/>
<feature type="region of interest" description="Disordered" evidence="1">
    <location>
        <begin position="44"/>
        <end position="65"/>
    </location>
</feature>
<feature type="compositionally biased region" description="Basic and acidic residues" evidence="1">
    <location>
        <begin position="437"/>
        <end position="448"/>
    </location>
</feature>
<dbReference type="EMBL" id="GL378369">
    <property type="protein sequence ID" value="EFJ43801.1"/>
    <property type="molecule type" value="Genomic_DNA"/>
</dbReference>
<dbReference type="RefSeq" id="XP_002955047.1">
    <property type="nucleotide sequence ID" value="XM_002955001.1"/>
</dbReference>
<dbReference type="InterPro" id="IPR004274">
    <property type="entry name" value="FCP1_dom"/>
</dbReference>
<accession>D8U8S8</accession>
<proteinExistence type="predicted"/>
<dbReference type="SMART" id="SM00577">
    <property type="entry name" value="CPDc"/>
    <property type="match status" value="1"/>
</dbReference>
<dbReference type="InterPro" id="IPR023214">
    <property type="entry name" value="HAD_sf"/>
</dbReference>
<dbReference type="InterPro" id="IPR036412">
    <property type="entry name" value="HAD-like_sf"/>
</dbReference>
<dbReference type="KEGG" id="vcn:VOLCADRAFT_118933"/>
<dbReference type="InParanoid" id="D8U8S8"/>
<name>D8U8S8_VOLCA</name>
<gene>
    <name evidence="3" type="ORF">VOLCADRAFT_118933</name>
</gene>
<dbReference type="PROSITE" id="PS50969">
    <property type="entry name" value="FCP1"/>
    <property type="match status" value="1"/>
</dbReference>
<evidence type="ECO:0000313" key="4">
    <source>
        <dbReference type="Proteomes" id="UP000001058"/>
    </source>
</evidence>
<dbReference type="Gene3D" id="3.40.50.1000">
    <property type="entry name" value="HAD superfamily/HAD-like"/>
    <property type="match status" value="1"/>
</dbReference>
<dbReference type="STRING" id="3068.D8U8S8"/>
<dbReference type="CDD" id="cd07521">
    <property type="entry name" value="HAD_FCP1-like"/>
    <property type="match status" value="1"/>
</dbReference>
<protein>
    <recommendedName>
        <fullName evidence="2">FCP1 homology domain-containing protein</fullName>
    </recommendedName>
</protein>
<reference evidence="3 4" key="1">
    <citation type="journal article" date="2010" name="Science">
        <title>Genomic analysis of organismal complexity in the multicellular green alga Volvox carteri.</title>
        <authorList>
            <person name="Prochnik S.E."/>
            <person name="Umen J."/>
            <person name="Nedelcu A.M."/>
            <person name="Hallmann A."/>
            <person name="Miller S.M."/>
            <person name="Nishii I."/>
            <person name="Ferris P."/>
            <person name="Kuo A."/>
            <person name="Mitros T."/>
            <person name="Fritz-Laylin L.K."/>
            <person name="Hellsten U."/>
            <person name="Chapman J."/>
            <person name="Simakov O."/>
            <person name="Rensing S.A."/>
            <person name="Terry A."/>
            <person name="Pangilinan J."/>
            <person name="Kapitonov V."/>
            <person name="Jurka J."/>
            <person name="Salamov A."/>
            <person name="Shapiro H."/>
            <person name="Schmutz J."/>
            <person name="Grimwood J."/>
            <person name="Lindquist E."/>
            <person name="Lucas S."/>
            <person name="Grigoriev I.V."/>
            <person name="Schmitt R."/>
            <person name="Kirk D."/>
            <person name="Rokhsar D.S."/>
        </authorList>
    </citation>
    <scope>NUCLEOTIDE SEQUENCE [LARGE SCALE GENOMIC DNA]</scope>
    <source>
        <strain evidence="4">f. Nagariensis / Eve</strain>
    </source>
</reference>
<feature type="compositionally biased region" description="Low complexity" evidence="1">
    <location>
        <begin position="365"/>
        <end position="380"/>
    </location>
</feature>
<feature type="domain" description="FCP1 homology" evidence="2">
    <location>
        <begin position="83"/>
        <end position="251"/>
    </location>
</feature>
<evidence type="ECO:0000256" key="1">
    <source>
        <dbReference type="SAM" id="MobiDB-lite"/>
    </source>
</evidence>
<feature type="region of interest" description="Disordered" evidence="1">
    <location>
        <begin position="426"/>
        <end position="457"/>
    </location>
</feature>
<feature type="compositionally biased region" description="Polar residues" evidence="1">
    <location>
        <begin position="52"/>
        <end position="62"/>
    </location>
</feature>
<dbReference type="OrthoDB" id="277011at2759"/>
<evidence type="ECO:0000259" key="2">
    <source>
        <dbReference type="PROSITE" id="PS50969"/>
    </source>
</evidence>
<feature type="region of interest" description="Disordered" evidence="1">
    <location>
        <begin position="295"/>
        <end position="317"/>
    </location>
</feature>
<dbReference type="eggNOG" id="KOG1605">
    <property type="taxonomic scope" value="Eukaryota"/>
</dbReference>
<dbReference type="Pfam" id="PF03031">
    <property type="entry name" value="NIF"/>
    <property type="match status" value="1"/>
</dbReference>
<organism evidence="4">
    <name type="scientific">Volvox carteri f. nagariensis</name>
    <dbReference type="NCBI Taxonomy" id="3068"/>
    <lineage>
        <taxon>Eukaryota</taxon>
        <taxon>Viridiplantae</taxon>
        <taxon>Chlorophyta</taxon>
        <taxon>core chlorophytes</taxon>
        <taxon>Chlorophyceae</taxon>
        <taxon>CS clade</taxon>
        <taxon>Chlamydomonadales</taxon>
        <taxon>Volvocaceae</taxon>
        <taxon>Volvox</taxon>
    </lineage>
</organism>
<dbReference type="GeneID" id="9621926"/>